<accession>A0A840KDP3</accession>
<comment type="caution">
    <text evidence="2">The sequence shown here is derived from an EMBL/GenBank/DDBJ whole genome shotgun (WGS) entry which is preliminary data.</text>
</comment>
<keyword evidence="1" id="KW-0812">Transmembrane</keyword>
<reference evidence="2 3" key="1">
    <citation type="submission" date="2020-08" db="EMBL/GenBank/DDBJ databases">
        <title>Functional genomics of gut bacteria from endangered species of beetles.</title>
        <authorList>
            <person name="Carlos-Shanley C."/>
        </authorList>
    </citation>
    <scope>NUCLEOTIDE SEQUENCE [LARGE SCALE GENOMIC DNA]</scope>
    <source>
        <strain evidence="2 3">S00151</strain>
    </source>
</reference>
<protein>
    <submittedName>
        <fullName evidence="2">Magnesium-transporting ATPase (P-type)</fullName>
    </submittedName>
</protein>
<keyword evidence="3" id="KW-1185">Reference proteome</keyword>
<evidence type="ECO:0000313" key="2">
    <source>
        <dbReference type="EMBL" id="MBB4805663.1"/>
    </source>
</evidence>
<name>A0A840KDP3_9FLAO</name>
<sequence length="152" mass="17464">MEEQSAFEEFDVKTGPIRRRSLLPLWIKIFLWIFLIMGSIAVLIFLCGLFMDDVELSIYGIEANHPYTISGLIVSILMICKGIVAYGLWFEQDWAPKAAIIDAVAGIIICSAMMMIIPFISDAIKFSIRLELIPLIFYLIDMRKIEKKWNRV</sequence>
<gene>
    <name evidence="2" type="ORF">HNP38_000935</name>
</gene>
<dbReference type="Proteomes" id="UP000592180">
    <property type="component" value="Unassembled WGS sequence"/>
</dbReference>
<keyword evidence="1" id="KW-0472">Membrane</keyword>
<dbReference type="EMBL" id="JACHLE010000001">
    <property type="protein sequence ID" value="MBB4805663.1"/>
    <property type="molecule type" value="Genomic_DNA"/>
</dbReference>
<evidence type="ECO:0000256" key="1">
    <source>
        <dbReference type="SAM" id="Phobius"/>
    </source>
</evidence>
<feature type="transmembrane region" description="Helical" evidence="1">
    <location>
        <begin position="67"/>
        <end position="88"/>
    </location>
</feature>
<dbReference type="RefSeq" id="WP_184185185.1">
    <property type="nucleotide sequence ID" value="NZ_JACHLE010000001.1"/>
</dbReference>
<dbReference type="AlphaFoldDB" id="A0A840KDP3"/>
<feature type="transmembrane region" description="Helical" evidence="1">
    <location>
        <begin position="100"/>
        <end position="120"/>
    </location>
</feature>
<organism evidence="2 3">
    <name type="scientific">Chryseobacterium defluvii</name>
    <dbReference type="NCBI Taxonomy" id="160396"/>
    <lineage>
        <taxon>Bacteria</taxon>
        <taxon>Pseudomonadati</taxon>
        <taxon>Bacteroidota</taxon>
        <taxon>Flavobacteriia</taxon>
        <taxon>Flavobacteriales</taxon>
        <taxon>Weeksellaceae</taxon>
        <taxon>Chryseobacterium group</taxon>
        <taxon>Chryseobacterium</taxon>
    </lineage>
</organism>
<feature type="transmembrane region" description="Helical" evidence="1">
    <location>
        <begin position="29"/>
        <end position="51"/>
    </location>
</feature>
<evidence type="ECO:0000313" key="3">
    <source>
        <dbReference type="Proteomes" id="UP000592180"/>
    </source>
</evidence>
<keyword evidence="1" id="KW-1133">Transmembrane helix</keyword>
<proteinExistence type="predicted"/>